<dbReference type="CDD" id="cd00761">
    <property type="entry name" value="Glyco_tranf_GTA_type"/>
    <property type="match status" value="1"/>
</dbReference>
<evidence type="ECO:0000313" key="2">
    <source>
        <dbReference type="EMBL" id="PMD68005.1"/>
    </source>
</evidence>
<keyword evidence="3" id="KW-1185">Reference proteome</keyword>
<dbReference type="RefSeq" id="WP_102197009.1">
    <property type="nucleotide sequence ID" value="NZ_NIPR01000055.1"/>
</dbReference>
<proteinExistence type="predicted"/>
<dbReference type="PANTHER" id="PTHR22916:SF3">
    <property type="entry name" value="UDP-GLCNAC:BETAGAL BETA-1,3-N-ACETYLGLUCOSAMINYLTRANSFERASE-LIKE PROTEIN 1"/>
    <property type="match status" value="1"/>
</dbReference>
<organism evidence="2 3">
    <name type="scientific">Companilactobacillus nuruki</name>
    <dbReference type="NCBI Taxonomy" id="1993540"/>
    <lineage>
        <taxon>Bacteria</taxon>
        <taxon>Bacillati</taxon>
        <taxon>Bacillota</taxon>
        <taxon>Bacilli</taxon>
        <taxon>Lactobacillales</taxon>
        <taxon>Lactobacillaceae</taxon>
        <taxon>Companilactobacillus</taxon>
    </lineage>
</organism>
<protein>
    <recommendedName>
        <fullName evidence="1">Glycosyltransferase 2-like domain-containing protein</fullName>
    </recommendedName>
</protein>
<dbReference type="Gene3D" id="3.90.550.10">
    <property type="entry name" value="Spore Coat Polysaccharide Biosynthesis Protein SpsA, Chain A"/>
    <property type="match status" value="1"/>
</dbReference>
<dbReference type="AlphaFoldDB" id="A0A2N7ARL1"/>
<gene>
    <name evidence="2" type="ORF">CBP76_11505</name>
</gene>
<name>A0A2N7ARL1_9LACO</name>
<accession>A0A2N7ARL1</accession>
<sequence length="337" mass="39159">MKFSVIVPVYNIENYLSMCIDSVLKQRFYDYELILIDDGSTDHSGEVCDQYSKLHKQVKTIHKENGGLSEVRNLGIGMSSGEYIIFLDGDDMLKNDALYNIYSLINNHNYNVIIGNRTNWCPDNEYVSYDLTEFQQNGINTMSSLCEHIVKRGLQLPWPAYQTIYNRMFLLKSHVKFNIKNSGAEDAEFFFEIIPKIHSFKVTSLSFVNYRLNREGSINNTKTYKTVISQLLTFRKAYNNASGFETPKLMKMYFANCYTSIAPQAILIQNSHDRATCINFIKNNKNIIQSSNGFKYVLAKIIWHIFGYKAGSQIIWKLSFSFKRIRDHFNIVNIRKF</sequence>
<dbReference type="Pfam" id="PF00535">
    <property type="entry name" value="Glycos_transf_2"/>
    <property type="match status" value="1"/>
</dbReference>
<evidence type="ECO:0000313" key="3">
    <source>
        <dbReference type="Proteomes" id="UP000235649"/>
    </source>
</evidence>
<dbReference type="InterPro" id="IPR001173">
    <property type="entry name" value="Glyco_trans_2-like"/>
</dbReference>
<dbReference type="EMBL" id="NIPR01000055">
    <property type="protein sequence ID" value="PMD68005.1"/>
    <property type="molecule type" value="Genomic_DNA"/>
</dbReference>
<reference evidence="2 3" key="1">
    <citation type="submission" date="2017-05" db="EMBL/GenBank/DDBJ databases">
        <title>Lactobacillus nurukis nov., sp. nov., isolated from nuruk.</title>
        <authorList>
            <person name="Kim S.-J."/>
        </authorList>
    </citation>
    <scope>NUCLEOTIDE SEQUENCE [LARGE SCALE GENOMIC DNA]</scope>
    <source>
        <strain evidence="2 3">SYF10-1a</strain>
    </source>
</reference>
<dbReference type="PANTHER" id="PTHR22916">
    <property type="entry name" value="GLYCOSYLTRANSFERASE"/>
    <property type="match status" value="1"/>
</dbReference>
<dbReference type="GO" id="GO:0016758">
    <property type="term" value="F:hexosyltransferase activity"/>
    <property type="evidence" value="ECO:0007669"/>
    <property type="project" value="UniProtKB-ARBA"/>
</dbReference>
<dbReference type="Proteomes" id="UP000235649">
    <property type="component" value="Unassembled WGS sequence"/>
</dbReference>
<comment type="caution">
    <text evidence="2">The sequence shown here is derived from an EMBL/GenBank/DDBJ whole genome shotgun (WGS) entry which is preliminary data.</text>
</comment>
<dbReference type="OrthoDB" id="396512at2"/>
<feature type="domain" description="Glycosyltransferase 2-like" evidence="1">
    <location>
        <begin position="4"/>
        <end position="125"/>
    </location>
</feature>
<dbReference type="SUPFAM" id="SSF53448">
    <property type="entry name" value="Nucleotide-diphospho-sugar transferases"/>
    <property type="match status" value="1"/>
</dbReference>
<dbReference type="InterPro" id="IPR029044">
    <property type="entry name" value="Nucleotide-diphossugar_trans"/>
</dbReference>
<evidence type="ECO:0000259" key="1">
    <source>
        <dbReference type="Pfam" id="PF00535"/>
    </source>
</evidence>